<dbReference type="EMBL" id="MU273476">
    <property type="protein sequence ID" value="KAI0036003.1"/>
    <property type="molecule type" value="Genomic_DNA"/>
</dbReference>
<reference evidence="1" key="2">
    <citation type="journal article" date="2022" name="New Phytol.">
        <title>Evolutionary transition to the ectomycorrhizal habit in the genomes of a hyperdiverse lineage of mushroom-forming fungi.</title>
        <authorList>
            <person name="Looney B."/>
            <person name="Miyauchi S."/>
            <person name="Morin E."/>
            <person name="Drula E."/>
            <person name="Courty P.E."/>
            <person name="Kohler A."/>
            <person name="Kuo A."/>
            <person name="LaButti K."/>
            <person name="Pangilinan J."/>
            <person name="Lipzen A."/>
            <person name="Riley R."/>
            <person name="Andreopoulos W."/>
            <person name="He G."/>
            <person name="Johnson J."/>
            <person name="Nolan M."/>
            <person name="Tritt A."/>
            <person name="Barry K.W."/>
            <person name="Grigoriev I.V."/>
            <person name="Nagy L.G."/>
            <person name="Hibbett D."/>
            <person name="Henrissat B."/>
            <person name="Matheny P.B."/>
            <person name="Labbe J."/>
            <person name="Martin F.M."/>
        </authorList>
    </citation>
    <scope>NUCLEOTIDE SEQUENCE</scope>
    <source>
        <strain evidence="1">EC-137</strain>
    </source>
</reference>
<sequence length="416" mass="47005">MNAEASAAAPELVSVAQAALASNKAHQYALKVYSDRLQAELAAVDKLLVGVSLTYVDEEDSGLDVPGEIQIRGGRKVSPLLNTSELAHERSPFYADVSRRQRYLQATTIHSMRPRELSVLADAVRNENRRILTLKAHQQGTQPPAADSPELDENTEGLDWNRIAQTVVNVTAASYVARTAQECKVRWLGDRHPKFNHACWTTEERDRAKELVSEFQRSGERVDWVDIAERLGTNRTPIDVMRNAIVRQIHTWDPSSEKRLAEAVEIYGVENWSLVAKYISEDALPASCQAHWHRSLDPSVKKGRWTDEEDERLKRAIVAFGKSWVDVATVMEGRTSDQCREHFQEYGKKANKKGRWNEEEDALLREAVEELGTKRWKEVAERVEGRSDTQVWLLPFVSPILYVKPLLCFSAAHGGV</sequence>
<proteinExistence type="predicted"/>
<reference evidence="1" key="1">
    <citation type="submission" date="2021-02" db="EMBL/GenBank/DDBJ databases">
        <authorList>
            <consortium name="DOE Joint Genome Institute"/>
            <person name="Ahrendt S."/>
            <person name="Looney B.P."/>
            <person name="Miyauchi S."/>
            <person name="Morin E."/>
            <person name="Drula E."/>
            <person name="Courty P.E."/>
            <person name="Chicoki N."/>
            <person name="Fauchery L."/>
            <person name="Kohler A."/>
            <person name="Kuo A."/>
            <person name="Labutti K."/>
            <person name="Pangilinan J."/>
            <person name="Lipzen A."/>
            <person name="Riley R."/>
            <person name="Andreopoulos W."/>
            <person name="He G."/>
            <person name="Johnson J."/>
            <person name="Barry K.W."/>
            <person name="Grigoriev I.V."/>
            <person name="Nagy L."/>
            <person name="Hibbett D."/>
            <person name="Henrissat B."/>
            <person name="Matheny P.B."/>
            <person name="Labbe J."/>
            <person name="Martin F."/>
        </authorList>
    </citation>
    <scope>NUCLEOTIDE SEQUENCE</scope>
    <source>
        <strain evidence="1">EC-137</strain>
    </source>
</reference>
<comment type="caution">
    <text evidence="1">The sequence shown here is derived from an EMBL/GenBank/DDBJ whole genome shotgun (WGS) entry which is preliminary data.</text>
</comment>
<name>A0ACB8QWD7_9AGAM</name>
<protein>
    <submittedName>
        <fullName evidence="1">Uncharacterized protein</fullName>
    </submittedName>
</protein>
<keyword evidence="2" id="KW-1185">Reference proteome</keyword>
<evidence type="ECO:0000313" key="1">
    <source>
        <dbReference type="EMBL" id="KAI0036003.1"/>
    </source>
</evidence>
<evidence type="ECO:0000313" key="2">
    <source>
        <dbReference type="Proteomes" id="UP000814128"/>
    </source>
</evidence>
<accession>A0ACB8QWD7</accession>
<dbReference type="Proteomes" id="UP000814128">
    <property type="component" value="Unassembled WGS sequence"/>
</dbReference>
<gene>
    <name evidence="1" type="ORF">K488DRAFT_41939</name>
</gene>
<organism evidence="1 2">
    <name type="scientific">Vararia minispora EC-137</name>
    <dbReference type="NCBI Taxonomy" id="1314806"/>
    <lineage>
        <taxon>Eukaryota</taxon>
        <taxon>Fungi</taxon>
        <taxon>Dikarya</taxon>
        <taxon>Basidiomycota</taxon>
        <taxon>Agaricomycotina</taxon>
        <taxon>Agaricomycetes</taxon>
        <taxon>Russulales</taxon>
        <taxon>Lachnocladiaceae</taxon>
        <taxon>Vararia</taxon>
    </lineage>
</organism>